<dbReference type="Proteomes" id="UP000604825">
    <property type="component" value="Unassembled WGS sequence"/>
</dbReference>
<proteinExistence type="predicted"/>
<name>A0A811MIM6_9POAL</name>
<dbReference type="OrthoDB" id="644249at2759"/>
<organism evidence="1 2">
    <name type="scientific">Miscanthus lutarioriparius</name>
    <dbReference type="NCBI Taxonomy" id="422564"/>
    <lineage>
        <taxon>Eukaryota</taxon>
        <taxon>Viridiplantae</taxon>
        <taxon>Streptophyta</taxon>
        <taxon>Embryophyta</taxon>
        <taxon>Tracheophyta</taxon>
        <taxon>Spermatophyta</taxon>
        <taxon>Magnoliopsida</taxon>
        <taxon>Liliopsida</taxon>
        <taxon>Poales</taxon>
        <taxon>Poaceae</taxon>
        <taxon>PACMAD clade</taxon>
        <taxon>Panicoideae</taxon>
        <taxon>Andropogonodae</taxon>
        <taxon>Andropogoneae</taxon>
        <taxon>Saccharinae</taxon>
        <taxon>Miscanthus</taxon>
    </lineage>
</organism>
<evidence type="ECO:0000313" key="2">
    <source>
        <dbReference type="Proteomes" id="UP000604825"/>
    </source>
</evidence>
<protein>
    <submittedName>
        <fullName evidence="1">Uncharacterized protein</fullName>
    </submittedName>
</protein>
<evidence type="ECO:0000313" key="1">
    <source>
        <dbReference type="EMBL" id="CAD6205105.1"/>
    </source>
</evidence>
<accession>A0A811MIM6</accession>
<keyword evidence="2" id="KW-1185">Reference proteome</keyword>
<gene>
    <name evidence="1" type="ORF">NCGR_LOCUS2938</name>
</gene>
<dbReference type="EMBL" id="CAJGYO010000001">
    <property type="protein sequence ID" value="CAD6205105.1"/>
    <property type="molecule type" value="Genomic_DNA"/>
</dbReference>
<comment type="caution">
    <text evidence="1">The sequence shown here is derived from an EMBL/GenBank/DDBJ whole genome shotgun (WGS) entry which is preliminary data.</text>
</comment>
<sequence length="212" mass="24051">MVRMSGGGSYDVELAWFLACAFDAYLNPKLALDVANFRLAHGDMLHHLKEATATIGTNANQLACAKAKLDVERKAFVEAAKNKDTNKTWVETYHKLQQQTGWTFEDENRWAQVLPIADVHVDWFPGEKLIYMPHGSSYVDEMILGNTPIKNTKLDACMSDDFFDLIPAQVWSTNAAMYHLGYSCCFAPFFYRNVEFNLVFVLLPIFSPCTIF</sequence>
<dbReference type="AlphaFoldDB" id="A0A811MIM6"/>
<reference evidence="1" key="1">
    <citation type="submission" date="2020-10" db="EMBL/GenBank/DDBJ databases">
        <authorList>
            <person name="Han B."/>
            <person name="Lu T."/>
            <person name="Zhao Q."/>
            <person name="Huang X."/>
            <person name="Zhao Y."/>
        </authorList>
    </citation>
    <scope>NUCLEOTIDE SEQUENCE</scope>
</reference>